<feature type="chain" id="PRO_5018999267" evidence="3">
    <location>
        <begin position="33"/>
        <end position="452"/>
    </location>
</feature>
<evidence type="ECO:0000313" key="5">
    <source>
        <dbReference type="Proteomes" id="UP000287166"/>
    </source>
</evidence>
<evidence type="ECO:0000313" key="4">
    <source>
        <dbReference type="EMBL" id="GBE80013.1"/>
    </source>
</evidence>
<proteinExistence type="predicted"/>
<evidence type="ECO:0000256" key="1">
    <source>
        <dbReference type="SAM" id="Coils"/>
    </source>
</evidence>
<evidence type="ECO:0000256" key="2">
    <source>
        <dbReference type="SAM" id="MobiDB-lite"/>
    </source>
</evidence>
<protein>
    <submittedName>
        <fullName evidence="4">Uncharacterized protein</fullName>
    </submittedName>
</protein>
<keyword evidence="3" id="KW-0732">Signal</keyword>
<feature type="compositionally biased region" description="Polar residues" evidence="2">
    <location>
        <begin position="164"/>
        <end position="177"/>
    </location>
</feature>
<dbReference type="GeneID" id="38776930"/>
<organism evidence="4 5">
    <name type="scientific">Sparassis crispa</name>
    <dbReference type="NCBI Taxonomy" id="139825"/>
    <lineage>
        <taxon>Eukaryota</taxon>
        <taxon>Fungi</taxon>
        <taxon>Dikarya</taxon>
        <taxon>Basidiomycota</taxon>
        <taxon>Agaricomycotina</taxon>
        <taxon>Agaricomycetes</taxon>
        <taxon>Polyporales</taxon>
        <taxon>Sparassidaceae</taxon>
        <taxon>Sparassis</taxon>
    </lineage>
</organism>
<dbReference type="OrthoDB" id="2803029at2759"/>
<dbReference type="CDD" id="cd14686">
    <property type="entry name" value="bZIP"/>
    <property type="match status" value="1"/>
</dbReference>
<feature type="compositionally biased region" description="Basic and acidic residues" evidence="2">
    <location>
        <begin position="196"/>
        <end position="206"/>
    </location>
</feature>
<dbReference type="Proteomes" id="UP000287166">
    <property type="component" value="Unassembled WGS sequence"/>
</dbReference>
<dbReference type="EMBL" id="BFAD01000002">
    <property type="protein sequence ID" value="GBE80013.1"/>
    <property type="molecule type" value="Genomic_DNA"/>
</dbReference>
<keyword evidence="1" id="KW-0175">Coiled coil</keyword>
<gene>
    <name evidence="4" type="ORF">SCP_0212150</name>
</gene>
<dbReference type="AlphaFoldDB" id="A0A401GD20"/>
<feature type="region of interest" description="Disordered" evidence="2">
    <location>
        <begin position="131"/>
        <end position="224"/>
    </location>
</feature>
<name>A0A401GD20_9APHY</name>
<reference evidence="4 5" key="1">
    <citation type="journal article" date="2018" name="Sci. Rep.">
        <title>Genome sequence of the cauliflower mushroom Sparassis crispa (Hanabiratake) and its association with beneficial usage.</title>
        <authorList>
            <person name="Kiyama R."/>
            <person name="Furutani Y."/>
            <person name="Kawaguchi K."/>
            <person name="Nakanishi T."/>
        </authorList>
    </citation>
    <scope>NUCLEOTIDE SEQUENCE [LARGE SCALE GENOMIC DNA]</scope>
</reference>
<feature type="coiled-coil region" evidence="1">
    <location>
        <begin position="33"/>
        <end position="74"/>
    </location>
</feature>
<evidence type="ECO:0000256" key="3">
    <source>
        <dbReference type="SAM" id="SignalP"/>
    </source>
</evidence>
<feature type="signal peptide" evidence="3">
    <location>
        <begin position="1"/>
        <end position="32"/>
    </location>
</feature>
<dbReference type="InParanoid" id="A0A401GD20"/>
<accession>A0A401GD20</accession>
<dbReference type="RefSeq" id="XP_027610926.1">
    <property type="nucleotide sequence ID" value="XM_027755125.1"/>
</dbReference>
<sequence>MVVLAEMGRLIQLQLLVAAASILCIQDEFTSAKRISEDSRKKLQCRIKELEAEKEAMASRIGRLETENAELKRLLEEKEPDLRRAIDERDATQCKLASVRMTIRKLLSEKRERVNAEKLEYTTAEERALVELSGEQPWDEAGFTDQSGGGSPKSGPSSEDDDNPQATIPQAKQTDTTGLIGESLRDIIQETGTRPGNDKTAKEGQQAREQAPTGVRTASSVRKEQTTVASQEGWYLEYFKPPATAELSVGGWLYEQLAEHLQLDNKTTICNTRYVNVENLPTTKIEKAHSHHKWWQDACMHIHIHNDIAFLFNPIVLEGPSTTYLISWGTRKINRKVEKYISRDRAENPAFHLLVLPAEKEAWWYLGMHSFTIAQVLPVWSILNSQDKDELTLELKKRWDQAPGGQRIATMLEQGDLQQCTIELRSEGLADHSLAFLHDQLGMSITDCGVGE</sequence>
<keyword evidence="5" id="KW-1185">Reference proteome</keyword>
<comment type="caution">
    <text evidence="4">The sequence shown here is derived from an EMBL/GenBank/DDBJ whole genome shotgun (WGS) entry which is preliminary data.</text>
</comment>